<feature type="domain" description="BPL/LPL catalytic" evidence="2">
    <location>
        <begin position="1"/>
        <end position="173"/>
    </location>
</feature>
<dbReference type="GO" id="GO:0004077">
    <property type="term" value="F:biotin--[biotin carboxyl-carrier protein] ligase activity"/>
    <property type="evidence" value="ECO:0007669"/>
    <property type="project" value="UniProtKB-EC"/>
</dbReference>
<dbReference type="InterPro" id="IPR004408">
    <property type="entry name" value="Biotin_CoA_COase_ligase"/>
</dbReference>
<gene>
    <name evidence="3" type="ORF">FDK22_11470</name>
</gene>
<proteinExistence type="predicted"/>
<evidence type="ECO:0000256" key="1">
    <source>
        <dbReference type="ARBA" id="ARBA00022598"/>
    </source>
</evidence>
<dbReference type="Pfam" id="PF03099">
    <property type="entry name" value="BPL_LplA_LipB"/>
    <property type="match status" value="1"/>
</dbReference>
<dbReference type="InterPro" id="IPR004143">
    <property type="entry name" value="BPL_LPL_catalytic"/>
</dbReference>
<evidence type="ECO:0000313" key="4">
    <source>
        <dbReference type="Proteomes" id="UP000308901"/>
    </source>
</evidence>
<protein>
    <submittedName>
        <fullName evidence="3">Biotin--[acetyl-CoA-carboxylase] ligase</fullName>
        <ecNumber evidence="3">6.3.4.15</ecNumber>
    </submittedName>
</protein>
<evidence type="ECO:0000259" key="2">
    <source>
        <dbReference type="PROSITE" id="PS51733"/>
    </source>
</evidence>
<name>A0A5R8XYK6_9BACT</name>
<keyword evidence="1 3" id="KW-0436">Ligase</keyword>
<accession>A0A5R8XYK6</accession>
<dbReference type="PROSITE" id="PS51733">
    <property type="entry name" value="BPL_LPL_CATALYTIC"/>
    <property type="match status" value="1"/>
</dbReference>
<dbReference type="NCBIfam" id="TIGR00121">
    <property type="entry name" value="birA_ligase"/>
    <property type="match status" value="1"/>
</dbReference>
<reference evidence="3 4" key="1">
    <citation type="submission" date="2019-05" db="EMBL/GenBank/DDBJ databases">
        <title>Arcobacter sp. nov., isolated from sea sediment.</title>
        <authorList>
            <person name="Kim W."/>
        </authorList>
    </citation>
    <scope>NUCLEOTIDE SEQUENCE [LARGE SCALE GENOMIC DNA]</scope>
    <source>
        <strain evidence="3 4">CAU 1517</strain>
    </source>
</reference>
<dbReference type="Gene3D" id="3.30.930.10">
    <property type="entry name" value="Bira Bifunctional Protein, Domain 2"/>
    <property type="match status" value="1"/>
</dbReference>
<dbReference type="OrthoDB" id="9807064at2"/>
<dbReference type="RefSeq" id="WP_138153117.1">
    <property type="nucleotide sequence ID" value="NZ_CBDDKQ010000003.1"/>
</dbReference>
<dbReference type="AlphaFoldDB" id="A0A5R8XYK6"/>
<dbReference type="PANTHER" id="PTHR12835">
    <property type="entry name" value="BIOTIN PROTEIN LIGASE"/>
    <property type="match status" value="1"/>
</dbReference>
<dbReference type="SUPFAM" id="SSF55681">
    <property type="entry name" value="Class II aaRS and biotin synthetases"/>
    <property type="match status" value="1"/>
</dbReference>
<keyword evidence="4" id="KW-1185">Reference proteome</keyword>
<dbReference type="InterPro" id="IPR045864">
    <property type="entry name" value="aa-tRNA-synth_II/BPL/LPL"/>
</dbReference>
<dbReference type="Proteomes" id="UP000308901">
    <property type="component" value="Unassembled WGS sequence"/>
</dbReference>
<dbReference type="NCBIfam" id="NF006294">
    <property type="entry name" value="PRK08477.1"/>
    <property type="match status" value="1"/>
</dbReference>
<dbReference type="EC" id="6.3.4.15" evidence="3"/>
<organism evidence="3 4">
    <name type="scientific">Arcobacter arenosus</name>
    <dbReference type="NCBI Taxonomy" id="2576037"/>
    <lineage>
        <taxon>Bacteria</taxon>
        <taxon>Pseudomonadati</taxon>
        <taxon>Campylobacterota</taxon>
        <taxon>Epsilonproteobacteria</taxon>
        <taxon>Campylobacterales</taxon>
        <taxon>Arcobacteraceae</taxon>
        <taxon>Arcobacter</taxon>
    </lineage>
</organism>
<dbReference type="GO" id="GO:0005737">
    <property type="term" value="C:cytoplasm"/>
    <property type="evidence" value="ECO:0007669"/>
    <property type="project" value="TreeGrafter"/>
</dbReference>
<comment type="caution">
    <text evidence="3">The sequence shown here is derived from an EMBL/GenBank/DDBJ whole genome shotgun (WGS) entry which is preliminary data.</text>
</comment>
<sequence>MEIIILEEVDSTHTYLKNKIKEEGFTYPICITAKKQTNGIGSRGNSWQGKEGNLFFSFVLEKKNLPKDLQLQSASIYFSFILKKVLSSLGSSLWLKWPNDFYIDDKKIGGTITTATKDLVLCGIGLNLIEVSSDFGKLDINIDIKETLENYFKKLEFEQSWKQIFSEYKIEFKKSENFTATINNNKISLKKAILNEDGSIEINNTRVFSLR</sequence>
<evidence type="ECO:0000313" key="3">
    <source>
        <dbReference type="EMBL" id="TLP36862.1"/>
    </source>
</evidence>
<dbReference type="EMBL" id="VANU01000005">
    <property type="protein sequence ID" value="TLP36862.1"/>
    <property type="molecule type" value="Genomic_DNA"/>
</dbReference>
<dbReference type="PANTHER" id="PTHR12835:SF5">
    <property type="entry name" value="BIOTIN--PROTEIN LIGASE"/>
    <property type="match status" value="1"/>
</dbReference>